<comment type="function">
    <text evidence="8 10">Plays an essential role in the initiation and regulation of chromosomal replication. ATP-DnaA binds to the origin of replication (oriC) to initiate formation of the DNA replication initiation complex once per cell cycle. Binds the DnaA box (a 9 base pair repeat at the origin) and separates the double-stranded (ds)DNA. Forms a right-handed helical filament on oriC DNA; dsDNA binds to the exterior of the filament while single-stranded (ss)DNA is stabiized in the filament's interior. The ATP-DnaA-oriC complex binds and stabilizes one strand of the AT-rich DNA unwinding element (DUE), permitting loading of DNA polymerase. After initiation quickly degrades to an ADP-DnaA complex that is not apt for DNA replication. Binds acidic phospholipids.</text>
</comment>
<dbReference type="NCBIfam" id="TIGR00362">
    <property type="entry name" value="DnaA"/>
    <property type="match status" value="1"/>
</dbReference>
<feature type="binding site" evidence="8">
    <location>
        <position position="163"/>
    </location>
    <ligand>
        <name>ATP</name>
        <dbReference type="ChEBI" id="CHEBI:30616"/>
    </ligand>
</feature>
<name>A0A9D2LWU0_9FIRM</name>
<feature type="binding site" evidence="8">
    <location>
        <position position="162"/>
    </location>
    <ligand>
        <name>ATP</name>
        <dbReference type="ChEBI" id="CHEBI:30616"/>
    </ligand>
</feature>
<dbReference type="InterPro" id="IPR013317">
    <property type="entry name" value="DnaA_dom"/>
</dbReference>
<dbReference type="Gene3D" id="3.30.300.180">
    <property type="match status" value="1"/>
</dbReference>
<dbReference type="Gene3D" id="1.10.1750.10">
    <property type="match status" value="1"/>
</dbReference>
<dbReference type="GO" id="GO:0003688">
    <property type="term" value="F:DNA replication origin binding"/>
    <property type="evidence" value="ECO:0007669"/>
    <property type="project" value="UniProtKB-UniRule"/>
</dbReference>
<dbReference type="InterPro" id="IPR038454">
    <property type="entry name" value="DnaA_N_sf"/>
</dbReference>
<dbReference type="HAMAP" id="MF_00377">
    <property type="entry name" value="DnaA_bact"/>
    <property type="match status" value="1"/>
</dbReference>
<dbReference type="GO" id="GO:0005737">
    <property type="term" value="C:cytoplasm"/>
    <property type="evidence" value="ECO:0007669"/>
    <property type="project" value="UniProtKB-SubCell"/>
</dbReference>
<dbReference type="InterPro" id="IPR001957">
    <property type="entry name" value="Chromosome_initiator_DnaA"/>
</dbReference>
<comment type="similarity">
    <text evidence="1 8 11">Belongs to the DnaA family.</text>
</comment>
<dbReference type="GO" id="GO:0006270">
    <property type="term" value="P:DNA replication initiation"/>
    <property type="evidence" value="ECO:0007669"/>
    <property type="project" value="UniProtKB-UniRule"/>
</dbReference>
<keyword evidence="6 8" id="KW-0446">Lipid-binding</keyword>
<feature type="binding site" evidence="8">
    <location>
        <position position="159"/>
    </location>
    <ligand>
        <name>ATP</name>
        <dbReference type="ChEBI" id="CHEBI:30616"/>
    </ligand>
</feature>
<evidence type="ECO:0000313" key="14">
    <source>
        <dbReference type="EMBL" id="HJB36718.1"/>
    </source>
</evidence>
<keyword evidence="7 8" id="KW-0238">DNA-binding</keyword>
<dbReference type="InterPro" id="IPR024633">
    <property type="entry name" value="DnaA_N_dom"/>
</dbReference>
<evidence type="ECO:0000256" key="3">
    <source>
        <dbReference type="ARBA" id="ARBA00022705"/>
    </source>
</evidence>
<dbReference type="Pfam" id="PF00308">
    <property type="entry name" value="Bac_DnaA"/>
    <property type="match status" value="1"/>
</dbReference>
<feature type="region of interest" description="Domain IV, binds dsDNA" evidence="8">
    <location>
        <begin position="332"/>
        <end position="454"/>
    </location>
</feature>
<evidence type="ECO:0000256" key="8">
    <source>
        <dbReference type="HAMAP-Rule" id="MF_00377"/>
    </source>
</evidence>
<dbReference type="Proteomes" id="UP000824214">
    <property type="component" value="Unassembled WGS sequence"/>
</dbReference>
<dbReference type="EMBL" id="DWXZ01000023">
    <property type="protein sequence ID" value="HJB36718.1"/>
    <property type="molecule type" value="Genomic_DNA"/>
</dbReference>
<dbReference type="Gene3D" id="3.40.50.300">
    <property type="entry name" value="P-loop containing nucleotide triphosphate hydrolases"/>
    <property type="match status" value="1"/>
</dbReference>
<dbReference type="PRINTS" id="PR00051">
    <property type="entry name" value="DNAA"/>
</dbReference>
<keyword evidence="2 8" id="KW-0963">Cytoplasm</keyword>
<dbReference type="PROSITE" id="PS01008">
    <property type="entry name" value="DNAA"/>
    <property type="match status" value="1"/>
</dbReference>
<dbReference type="InterPro" id="IPR027417">
    <property type="entry name" value="P-loop_NTPase"/>
</dbReference>
<dbReference type="GO" id="GO:0006275">
    <property type="term" value="P:regulation of DNA replication"/>
    <property type="evidence" value="ECO:0007669"/>
    <property type="project" value="UniProtKB-UniRule"/>
</dbReference>
<comment type="domain">
    <text evidence="8">Domain I is involved in oligomerization and binding regulators, domain II is flexibile and of varying length in different bacteria, domain III forms the AAA+ region, while domain IV binds dsDNA.</text>
</comment>
<organism evidence="14 15">
    <name type="scientific">Candidatus Acutalibacter ornithocaccae</name>
    <dbReference type="NCBI Taxonomy" id="2838416"/>
    <lineage>
        <taxon>Bacteria</taxon>
        <taxon>Bacillati</taxon>
        <taxon>Bacillota</taxon>
        <taxon>Clostridia</taxon>
        <taxon>Eubacteriales</taxon>
        <taxon>Acutalibacteraceae</taxon>
        <taxon>Acutalibacter</taxon>
    </lineage>
</organism>
<sequence length="454" mass="51692">MPWDSPRETAFTWRGINLDSFDQAWELICQYCKSNITEVAYNTWFSRLKPVSLDFDRATAVIEAPNEFHKQTLLRCYSDLLKEAFDNVFGGGISFQICVHEELKQQQAAPDPFEQDDYELTFDTFVVGPSNRFAHAACQAVAAKPALLYNPLFIYGSSGLGKTHLLNAVAKEFKKNFPDRSVIYAKSEDFTNEIIAAIARGTTPAFREKYRKADLFLMDDIQFIAGKNSVQEEFFHTFNTLYEAKKQIVLTSDRPPRDIATLEDRLKTRFEWGLTADVQAPDFETRIAIITRKAESLHLEIPETVCEYIANKLKSNIRQLEGAVKKLRAYHLLENKPINIATAQAAISDIINNSQPTPVTVDKIIEEVARTYGGITPEDIRSQKRNANISKARQVSMYIVREITQMSMVEIGQTFGGRDHSTVVYAVRQVEKDIKKDPHTKAMVDDIIKNIRDR</sequence>
<dbReference type="Pfam" id="PF11638">
    <property type="entry name" value="DnaA_N"/>
    <property type="match status" value="1"/>
</dbReference>
<dbReference type="InterPro" id="IPR020591">
    <property type="entry name" value="Chromosome_initiator_DnaA-like"/>
</dbReference>
<dbReference type="InterPro" id="IPR018312">
    <property type="entry name" value="Chromosome_initiator_DnaA_CS"/>
</dbReference>
<proteinExistence type="inferred from homology"/>
<dbReference type="CDD" id="cd06571">
    <property type="entry name" value="Bac_DnaA_C"/>
    <property type="match status" value="1"/>
</dbReference>
<evidence type="ECO:0000256" key="7">
    <source>
        <dbReference type="ARBA" id="ARBA00023125"/>
    </source>
</evidence>
<evidence type="ECO:0000256" key="1">
    <source>
        <dbReference type="ARBA" id="ARBA00006583"/>
    </source>
</evidence>
<evidence type="ECO:0000259" key="12">
    <source>
        <dbReference type="SMART" id="SM00382"/>
    </source>
</evidence>
<dbReference type="SUPFAM" id="SSF48295">
    <property type="entry name" value="TrpR-like"/>
    <property type="match status" value="1"/>
</dbReference>
<evidence type="ECO:0000256" key="2">
    <source>
        <dbReference type="ARBA" id="ARBA00022490"/>
    </source>
</evidence>
<protein>
    <recommendedName>
        <fullName evidence="8 9">Chromosomal replication initiator protein DnaA</fullName>
    </recommendedName>
</protein>
<reference evidence="14" key="2">
    <citation type="submission" date="2021-04" db="EMBL/GenBank/DDBJ databases">
        <authorList>
            <person name="Gilroy R."/>
        </authorList>
    </citation>
    <scope>NUCLEOTIDE SEQUENCE</scope>
    <source>
        <strain evidence="14">ChiBcolR8-3208</strain>
    </source>
</reference>
<dbReference type="InterPro" id="IPR010921">
    <property type="entry name" value="Trp_repressor/repl_initiator"/>
</dbReference>
<keyword evidence="5 8" id="KW-0067">ATP-binding</keyword>
<reference evidence="14" key="1">
    <citation type="journal article" date="2021" name="PeerJ">
        <title>Extensive microbial diversity within the chicken gut microbiome revealed by metagenomics and culture.</title>
        <authorList>
            <person name="Gilroy R."/>
            <person name="Ravi A."/>
            <person name="Getino M."/>
            <person name="Pursley I."/>
            <person name="Horton D.L."/>
            <person name="Alikhan N.F."/>
            <person name="Baker D."/>
            <person name="Gharbi K."/>
            <person name="Hall N."/>
            <person name="Watson M."/>
            <person name="Adriaenssens E.M."/>
            <person name="Foster-Nyarko E."/>
            <person name="Jarju S."/>
            <person name="Secka A."/>
            <person name="Antonio M."/>
            <person name="Oren A."/>
            <person name="Chaudhuri R.R."/>
            <person name="La Ragione R."/>
            <person name="Hildebrand F."/>
            <person name="Pallen M.J."/>
        </authorList>
    </citation>
    <scope>NUCLEOTIDE SEQUENCE</scope>
    <source>
        <strain evidence="14">ChiBcolR8-3208</strain>
    </source>
</reference>
<dbReference type="Gene3D" id="1.10.8.60">
    <property type="match status" value="1"/>
</dbReference>
<dbReference type="FunFam" id="3.40.50.300:FF:000668">
    <property type="entry name" value="Chromosomal replication initiator protein DnaA"/>
    <property type="match status" value="1"/>
</dbReference>
<dbReference type="AlphaFoldDB" id="A0A9D2LWU0"/>
<dbReference type="PANTHER" id="PTHR30050">
    <property type="entry name" value="CHROMOSOMAL REPLICATION INITIATOR PROTEIN DNAA"/>
    <property type="match status" value="1"/>
</dbReference>
<comment type="caution">
    <text evidence="8">Lacks conserved residue(s) required for the propagation of feature annotation.</text>
</comment>
<feature type="region of interest" description="Domain I, interacts with DnaA modulators" evidence="8">
    <location>
        <begin position="1"/>
        <end position="102"/>
    </location>
</feature>
<feature type="domain" description="AAA+ ATPase" evidence="12">
    <location>
        <begin position="148"/>
        <end position="276"/>
    </location>
</feature>
<feature type="binding site" evidence="8">
    <location>
        <position position="161"/>
    </location>
    <ligand>
        <name>ATP</name>
        <dbReference type="ChEBI" id="CHEBI:30616"/>
    </ligand>
</feature>
<dbReference type="GO" id="GO:0008289">
    <property type="term" value="F:lipid binding"/>
    <property type="evidence" value="ECO:0007669"/>
    <property type="project" value="UniProtKB-KW"/>
</dbReference>
<keyword evidence="4 8" id="KW-0547">Nucleotide-binding</keyword>
<evidence type="ECO:0000313" key="15">
    <source>
        <dbReference type="Proteomes" id="UP000824214"/>
    </source>
</evidence>
<evidence type="ECO:0000256" key="10">
    <source>
        <dbReference type="RuleBase" id="RU000577"/>
    </source>
</evidence>
<keyword evidence="3 8" id="KW-0235">DNA replication</keyword>
<dbReference type="PANTHER" id="PTHR30050:SF2">
    <property type="entry name" value="CHROMOSOMAL REPLICATION INITIATOR PROTEIN DNAA"/>
    <property type="match status" value="1"/>
</dbReference>
<dbReference type="GO" id="GO:0005524">
    <property type="term" value="F:ATP binding"/>
    <property type="evidence" value="ECO:0007669"/>
    <property type="project" value="UniProtKB-UniRule"/>
</dbReference>
<evidence type="ECO:0000256" key="5">
    <source>
        <dbReference type="ARBA" id="ARBA00022840"/>
    </source>
</evidence>
<dbReference type="Pfam" id="PF08299">
    <property type="entry name" value="Bac_DnaA_C"/>
    <property type="match status" value="1"/>
</dbReference>
<evidence type="ECO:0000256" key="4">
    <source>
        <dbReference type="ARBA" id="ARBA00022741"/>
    </source>
</evidence>
<feature type="domain" description="Chromosomal replication initiator DnaA C-terminal" evidence="13">
    <location>
        <begin position="360"/>
        <end position="430"/>
    </location>
</feature>
<comment type="subunit">
    <text evidence="8">Oligomerizes as a right-handed, spiral filament on DNA at oriC.</text>
</comment>
<dbReference type="GO" id="GO:0005886">
    <property type="term" value="C:plasma membrane"/>
    <property type="evidence" value="ECO:0007669"/>
    <property type="project" value="TreeGrafter"/>
</dbReference>
<dbReference type="SMART" id="SM00760">
    <property type="entry name" value="Bac_DnaA_C"/>
    <property type="match status" value="1"/>
</dbReference>
<comment type="caution">
    <text evidence="14">The sequence shown here is derived from an EMBL/GenBank/DDBJ whole genome shotgun (WGS) entry which is preliminary data.</text>
</comment>
<evidence type="ECO:0000256" key="9">
    <source>
        <dbReference type="NCBIfam" id="TIGR00362"/>
    </source>
</evidence>
<evidence type="ECO:0000259" key="13">
    <source>
        <dbReference type="SMART" id="SM00760"/>
    </source>
</evidence>
<evidence type="ECO:0000256" key="6">
    <source>
        <dbReference type="ARBA" id="ARBA00023121"/>
    </source>
</evidence>
<evidence type="ECO:0000256" key="11">
    <source>
        <dbReference type="RuleBase" id="RU004227"/>
    </source>
</evidence>
<accession>A0A9D2LWU0</accession>
<dbReference type="CDD" id="cd00009">
    <property type="entry name" value="AAA"/>
    <property type="match status" value="1"/>
</dbReference>
<dbReference type="SMART" id="SM00382">
    <property type="entry name" value="AAA"/>
    <property type="match status" value="1"/>
</dbReference>
<dbReference type="InterPro" id="IPR013159">
    <property type="entry name" value="DnaA_C"/>
</dbReference>
<gene>
    <name evidence="8 14" type="primary">dnaA</name>
    <name evidence="14" type="ORF">H9942_01460</name>
</gene>
<comment type="subcellular location">
    <subcellularLocation>
        <location evidence="8">Cytoplasm</location>
    </subcellularLocation>
</comment>
<dbReference type="SUPFAM" id="SSF52540">
    <property type="entry name" value="P-loop containing nucleoside triphosphate hydrolases"/>
    <property type="match status" value="1"/>
</dbReference>
<dbReference type="InterPro" id="IPR003593">
    <property type="entry name" value="AAA+_ATPase"/>
</dbReference>